<dbReference type="AlphaFoldDB" id="A0AAN6S474"/>
<keyword evidence="3" id="KW-1185">Reference proteome</keyword>
<evidence type="ECO:0000313" key="2">
    <source>
        <dbReference type="EMBL" id="KAK3939231.1"/>
    </source>
</evidence>
<feature type="region of interest" description="Disordered" evidence="1">
    <location>
        <begin position="472"/>
        <end position="532"/>
    </location>
</feature>
<name>A0AAN6S474_9PEZI</name>
<feature type="region of interest" description="Disordered" evidence="1">
    <location>
        <begin position="613"/>
        <end position="650"/>
    </location>
</feature>
<evidence type="ECO:0000313" key="3">
    <source>
        <dbReference type="Proteomes" id="UP001303473"/>
    </source>
</evidence>
<gene>
    <name evidence="2" type="ORF">QBC46DRAFT_388504</name>
</gene>
<dbReference type="Proteomes" id="UP001303473">
    <property type="component" value="Unassembled WGS sequence"/>
</dbReference>
<dbReference type="EMBL" id="MU853815">
    <property type="protein sequence ID" value="KAK3939231.1"/>
    <property type="molecule type" value="Genomic_DNA"/>
</dbReference>
<proteinExistence type="predicted"/>
<protein>
    <submittedName>
        <fullName evidence="2">Uncharacterized protein</fullName>
    </submittedName>
</protein>
<accession>A0AAN6S474</accession>
<organism evidence="2 3">
    <name type="scientific">Diplogelasinospora grovesii</name>
    <dbReference type="NCBI Taxonomy" id="303347"/>
    <lineage>
        <taxon>Eukaryota</taxon>
        <taxon>Fungi</taxon>
        <taxon>Dikarya</taxon>
        <taxon>Ascomycota</taxon>
        <taxon>Pezizomycotina</taxon>
        <taxon>Sordariomycetes</taxon>
        <taxon>Sordariomycetidae</taxon>
        <taxon>Sordariales</taxon>
        <taxon>Diplogelasinosporaceae</taxon>
        <taxon>Diplogelasinospora</taxon>
    </lineage>
</organism>
<feature type="compositionally biased region" description="Low complexity" evidence="1">
    <location>
        <begin position="619"/>
        <end position="636"/>
    </location>
</feature>
<evidence type="ECO:0000256" key="1">
    <source>
        <dbReference type="SAM" id="MobiDB-lite"/>
    </source>
</evidence>
<comment type="caution">
    <text evidence="2">The sequence shown here is derived from an EMBL/GenBank/DDBJ whole genome shotgun (WGS) entry which is preliminary data.</text>
</comment>
<sequence>MDPGTILAILGACSATLTVLGKLKDAFTGDETSRAKLSELEARLITLNHVLERTSSGIPSFLANHPTAPDELRRTIESCNALFREYEHVARPNAGAKGVYQRGKLAVLDGDKLDRLHERLNRHVLDLQAWHLAEMSHAAHSKEKTYPAAGLAVQRCSMSAPPQTVSHESGHMAVPDRSFTVVSGETLFERSSEYDTTAAITAEAGRWAEDSIAVEAPRVAWAEPTLFPSNNPWADNLSRERVAETQRASAGFGQILSALPSAALAGADGGLYPASVASSVSATSAIAGEVKIITARGSFTFTADNYAVSPAVGAQEVQWTGETCTLTHYVPLDNSGIPFTRPTDKKDDKKENRLHFMPFPAVQHKMRIRMDGEVEVFRDSPQYMFQSRRERQRFQEAIHGSCKMQSFRGLTITTNLRAGKALARDVNIKIWTFDDPSRGATISFARNLDNQEHDEIPLRCFENYKDAKKDSNTVTLRVRKPEGLSEPTPTSRRHSFLGSARRGFRAAEHRDSSSGSADPSPYDSRRSSTNSVASVDGAIDLPEGLKKLEWLKVEFDDKRVVRAEFCKAFADAYGSASMILAIPGQSPSLLPQGGATSPLSTSPVLLSSATFPHTYGRAPSVSPSPSPGRNSNSNRNSHGELLSQLGPPAL</sequence>
<reference evidence="3" key="1">
    <citation type="journal article" date="2023" name="Mol. Phylogenet. Evol.">
        <title>Genome-scale phylogeny and comparative genomics of the fungal order Sordariales.</title>
        <authorList>
            <person name="Hensen N."/>
            <person name="Bonometti L."/>
            <person name="Westerberg I."/>
            <person name="Brannstrom I.O."/>
            <person name="Guillou S."/>
            <person name="Cros-Aarteil S."/>
            <person name="Calhoun S."/>
            <person name="Haridas S."/>
            <person name="Kuo A."/>
            <person name="Mondo S."/>
            <person name="Pangilinan J."/>
            <person name="Riley R."/>
            <person name="LaButti K."/>
            <person name="Andreopoulos B."/>
            <person name="Lipzen A."/>
            <person name="Chen C."/>
            <person name="Yan M."/>
            <person name="Daum C."/>
            <person name="Ng V."/>
            <person name="Clum A."/>
            <person name="Steindorff A."/>
            <person name="Ohm R.A."/>
            <person name="Martin F."/>
            <person name="Silar P."/>
            <person name="Natvig D.O."/>
            <person name="Lalanne C."/>
            <person name="Gautier V."/>
            <person name="Ament-Velasquez S.L."/>
            <person name="Kruys A."/>
            <person name="Hutchinson M.I."/>
            <person name="Powell A.J."/>
            <person name="Barry K."/>
            <person name="Miller A.N."/>
            <person name="Grigoriev I.V."/>
            <person name="Debuchy R."/>
            <person name="Gladieux P."/>
            <person name="Hiltunen Thoren M."/>
            <person name="Johannesson H."/>
        </authorList>
    </citation>
    <scope>NUCLEOTIDE SEQUENCE [LARGE SCALE GENOMIC DNA]</scope>
    <source>
        <strain evidence="3">CBS 340.73</strain>
    </source>
</reference>